<dbReference type="Proteomes" id="UP000575068">
    <property type="component" value="Unassembled WGS sequence"/>
</dbReference>
<sequence>MVTVVPGSGHSVLGEGPIWSEERNAVFWTDILGKRLNRLSLEDGTVTGWNMPEAIGWVIERANHPGLLVGLASGFADLDLDPFDLRPFHDPEPDKPGNRMNDAKADSHGRIWCGTMPFDWRGAGASGSLYRLDPDRNCARVDGPYTIPNGPAIDRADAMMFHTDTMERIIYRIDIHSDGSLGPRKPHIIFDEDWGLPDGMTFDADGCLWVAHWGTGQVSRFDPDGRRERAIRLPASQITSMVFAGADLDRMFVTSAAENVSEEHGGALFEVDPGCRGLPTLKFGG</sequence>
<evidence type="ECO:0000259" key="4">
    <source>
        <dbReference type="Pfam" id="PF08450"/>
    </source>
</evidence>
<dbReference type="Gene3D" id="2.120.10.30">
    <property type="entry name" value="TolB, C-terminal domain"/>
    <property type="match status" value="1"/>
</dbReference>
<dbReference type="PANTHER" id="PTHR10907:SF47">
    <property type="entry name" value="REGUCALCIN"/>
    <property type="match status" value="1"/>
</dbReference>
<dbReference type="PANTHER" id="PTHR10907">
    <property type="entry name" value="REGUCALCIN"/>
    <property type="match status" value="1"/>
</dbReference>
<feature type="active site" description="Proton donor/acceptor" evidence="2">
    <location>
        <position position="198"/>
    </location>
</feature>
<evidence type="ECO:0000256" key="3">
    <source>
        <dbReference type="PIRSR" id="PIRSR605511-2"/>
    </source>
</evidence>
<feature type="binding site" evidence="3">
    <location>
        <position position="99"/>
    </location>
    <ligand>
        <name>substrate</name>
    </ligand>
</feature>
<evidence type="ECO:0000313" key="6">
    <source>
        <dbReference type="Proteomes" id="UP000575068"/>
    </source>
</evidence>
<gene>
    <name evidence="5" type="ORF">HNQ99_001858</name>
</gene>
<dbReference type="EMBL" id="JACHOV010000006">
    <property type="protein sequence ID" value="MBB4641549.1"/>
    <property type="molecule type" value="Genomic_DNA"/>
</dbReference>
<dbReference type="InterPro" id="IPR011042">
    <property type="entry name" value="6-blade_b-propeller_TolB-like"/>
</dbReference>
<proteinExistence type="inferred from homology"/>
<dbReference type="GO" id="GO:0005509">
    <property type="term" value="F:calcium ion binding"/>
    <property type="evidence" value="ECO:0007669"/>
    <property type="project" value="TreeGrafter"/>
</dbReference>
<evidence type="ECO:0000313" key="5">
    <source>
        <dbReference type="EMBL" id="MBB4641549.1"/>
    </source>
</evidence>
<feature type="binding site" evidence="3">
    <location>
        <position position="198"/>
    </location>
    <ligand>
        <name>a divalent metal cation</name>
        <dbReference type="ChEBI" id="CHEBI:60240"/>
    </ligand>
</feature>
<comment type="cofactor">
    <cofactor evidence="3">
        <name>Zn(2+)</name>
        <dbReference type="ChEBI" id="CHEBI:29105"/>
    </cofactor>
    <text evidence="3">Binds 1 divalent metal cation per subunit.</text>
</comment>
<accession>A0A840HVD8</accession>
<reference evidence="5 6" key="1">
    <citation type="submission" date="2020-08" db="EMBL/GenBank/DDBJ databases">
        <title>Genomic Encyclopedia of Type Strains, Phase IV (KMG-IV): sequencing the most valuable type-strain genomes for metagenomic binning, comparative biology and taxonomic classification.</title>
        <authorList>
            <person name="Goeker M."/>
        </authorList>
    </citation>
    <scope>NUCLEOTIDE SEQUENCE [LARGE SCALE GENOMIC DNA]</scope>
    <source>
        <strain evidence="5 6">DSM 7465</strain>
    </source>
</reference>
<keyword evidence="6" id="KW-1185">Reference proteome</keyword>
<protein>
    <submittedName>
        <fullName evidence="5">Sugar lactone lactonase YvrE</fullName>
    </submittedName>
</protein>
<dbReference type="RefSeq" id="WP_184475356.1">
    <property type="nucleotide sequence ID" value="NZ_JACHOV010000006.1"/>
</dbReference>
<dbReference type="Pfam" id="PF08450">
    <property type="entry name" value="SGL"/>
    <property type="match status" value="1"/>
</dbReference>
<dbReference type="PRINTS" id="PR01790">
    <property type="entry name" value="SMP30FAMILY"/>
</dbReference>
<keyword evidence="3" id="KW-0479">Metal-binding</keyword>
<feature type="binding site" evidence="3">
    <location>
        <position position="15"/>
    </location>
    <ligand>
        <name>a divalent metal cation</name>
        <dbReference type="ChEBI" id="CHEBI:60240"/>
    </ligand>
</feature>
<organism evidence="5 6">
    <name type="scientific">Rhizorhapis suberifaciens</name>
    <name type="common">corky root of lettuce</name>
    <dbReference type="NCBI Taxonomy" id="13656"/>
    <lineage>
        <taxon>Bacteria</taxon>
        <taxon>Pseudomonadati</taxon>
        <taxon>Pseudomonadota</taxon>
        <taxon>Alphaproteobacteria</taxon>
        <taxon>Sphingomonadales</taxon>
        <taxon>Sphingomonadaceae</taxon>
        <taxon>Rhizorhapis</taxon>
    </lineage>
</organism>
<dbReference type="InterPro" id="IPR005511">
    <property type="entry name" value="SMP-30"/>
</dbReference>
<feature type="domain" description="SMP-30/Gluconolactonase/LRE-like region" evidence="4">
    <location>
        <begin position="13"/>
        <end position="256"/>
    </location>
</feature>
<feature type="binding site" evidence="3">
    <location>
        <position position="149"/>
    </location>
    <ligand>
        <name>a divalent metal cation</name>
        <dbReference type="ChEBI" id="CHEBI:60240"/>
    </ligand>
</feature>
<evidence type="ECO:0000256" key="2">
    <source>
        <dbReference type="PIRSR" id="PIRSR605511-1"/>
    </source>
</evidence>
<feature type="binding site" evidence="3">
    <location>
        <position position="101"/>
    </location>
    <ligand>
        <name>substrate</name>
    </ligand>
</feature>
<keyword evidence="3" id="KW-0862">Zinc</keyword>
<evidence type="ECO:0000256" key="1">
    <source>
        <dbReference type="ARBA" id="ARBA00008853"/>
    </source>
</evidence>
<dbReference type="SUPFAM" id="SSF63829">
    <property type="entry name" value="Calcium-dependent phosphotriesterase"/>
    <property type="match status" value="1"/>
</dbReference>
<dbReference type="InterPro" id="IPR013658">
    <property type="entry name" value="SGL"/>
</dbReference>
<dbReference type="GO" id="GO:0004341">
    <property type="term" value="F:gluconolactonase activity"/>
    <property type="evidence" value="ECO:0007669"/>
    <property type="project" value="TreeGrafter"/>
</dbReference>
<comment type="caution">
    <text evidence="5">The sequence shown here is derived from an EMBL/GenBank/DDBJ whole genome shotgun (WGS) entry which is preliminary data.</text>
</comment>
<name>A0A840HVD8_9SPHN</name>
<dbReference type="GO" id="GO:0019853">
    <property type="term" value="P:L-ascorbic acid biosynthetic process"/>
    <property type="evidence" value="ECO:0007669"/>
    <property type="project" value="TreeGrafter"/>
</dbReference>
<feature type="binding site" evidence="3">
    <location>
        <position position="119"/>
    </location>
    <ligand>
        <name>substrate</name>
    </ligand>
</feature>
<comment type="similarity">
    <text evidence="1">Belongs to the SMP-30/CGR1 family.</text>
</comment>
<dbReference type="AlphaFoldDB" id="A0A840HVD8"/>